<comment type="similarity">
    <text evidence="1 3">Belongs to the short-chain dehydrogenases/reductases (SDR) family.</text>
</comment>
<dbReference type="PROSITE" id="PS00061">
    <property type="entry name" value="ADH_SHORT"/>
    <property type="match status" value="1"/>
</dbReference>
<dbReference type="SUPFAM" id="SSF51735">
    <property type="entry name" value="NAD(P)-binding Rossmann-fold domains"/>
    <property type="match status" value="1"/>
</dbReference>
<keyword evidence="2" id="KW-0560">Oxidoreductase</keyword>
<organism evidence="4 5">
    <name type="scientific">Lentzea indica</name>
    <dbReference type="NCBI Taxonomy" id="2604800"/>
    <lineage>
        <taxon>Bacteria</taxon>
        <taxon>Bacillati</taxon>
        <taxon>Actinomycetota</taxon>
        <taxon>Actinomycetes</taxon>
        <taxon>Pseudonocardiales</taxon>
        <taxon>Pseudonocardiaceae</taxon>
        <taxon>Lentzea</taxon>
    </lineage>
</organism>
<dbReference type="InterPro" id="IPR002347">
    <property type="entry name" value="SDR_fam"/>
</dbReference>
<dbReference type="InterPro" id="IPR020904">
    <property type="entry name" value="Sc_DH/Rdtase_CS"/>
</dbReference>
<dbReference type="PANTHER" id="PTHR44196">
    <property type="entry name" value="DEHYDROGENASE/REDUCTASE SDR FAMILY MEMBER 7B"/>
    <property type="match status" value="1"/>
</dbReference>
<dbReference type="Pfam" id="PF00106">
    <property type="entry name" value="adh_short"/>
    <property type="match status" value="1"/>
</dbReference>
<evidence type="ECO:0000256" key="3">
    <source>
        <dbReference type="RuleBase" id="RU000363"/>
    </source>
</evidence>
<gene>
    <name evidence="4" type="ORF">FXN61_19155</name>
</gene>
<sequence length="257" mass="26704">MSKTALVTGAGRGIGRAIAVRLAAEGYQVGLTARSADQLAETAKLAEAEGATVTAVPGDVTNARDVSEAVRVVSAELGPIDILVNNAGYASQPMPFTDIDPDDWWRVVETNVRGPLLFTHAVLGGMVERNSGYIININSMQGSKVVGASLAYGVSKAALMRFTDALAAEVDGSGVVLVDLSPGLVRTGMTANRPDLDALPVAAWSPPEACAEKVVALVSGAYDGLSGRYVALNDDLDDLVKRLDGDARVLRMQPPSG</sequence>
<dbReference type="Gene3D" id="3.40.50.720">
    <property type="entry name" value="NAD(P)-binding Rossmann-like Domain"/>
    <property type="match status" value="1"/>
</dbReference>
<accession>A0ABX1FIJ2</accession>
<proteinExistence type="inferred from homology"/>
<dbReference type="PANTHER" id="PTHR44196:SF1">
    <property type="entry name" value="DEHYDROGENASE_REDUCTASE SDR FAMILY MEMBER 7B"/>
    <property type="match status" value="1"/>
</dbReference>
<evidence type="ECO:0000256" key="2">
    <source>
        <dbReference type="ARBA" id="ARBA00023002"/>
    </source>
</evidence>
<keyword evidence="5" id="KW-1185">Reference proteome</keyword>
<evidence type="ECO:0000313" key="5">
    <source>
        <dbReference type="Proteomes" id="UP001515943"/>
    </source>
</evidence>
<name>A0ABX1FIJ2_9PSEU</name>
<reference evidence="4 5" key="1">
    <citation type="submission" date="2019-08" db="EMBL/GenBank/DDBJ databases">
        <title>Lentzea from Indian Himalayas.</title>
        <authorList>
            <person name="Mandal S."/>
            <person name="Mallick Gupta A."/>
            <person name="Maiti P.K."/>
            <person name="Sarkar J."/>
            <person name="Mandal S."/>
        </authorList>
    </citation>
    <scope>NUCLEOTIDE SEQUENCE [LARGE SCALE GENOMIC DNA]</scope>
    <source>
        <strain evidence="4 5">PSKA42</strain>
    </source>
</reference>
<dbReference type="Proteomes" id="UP001515943">
    <property type="component" value="Unassembled WGS sequence"/>
</dbReference>
<dbReference type="CDD" id="cd05233">
    <property type="entry name" value="SDR_c"/>
    <property type="match status" value="1"/>
</dbReference>
<dbReference type="InterPro" id="IPR036291">
    <property type="entry name" value="NAD(P)-bd_dom_sf"/>
</dbReference>
<evidence type="ECO:0000256" key="1">
    <source>
        <dbReference type="ARBA" id="ARBA00006484"/>
    </source>
</evidence>
<dbReference type="RefSeq" id="WP_167975472.1">
    <property type="nucleotide sequence ID" value="NZ_VSRL01000065.1"/>
</dbReference>
<protein>
    <submittedName>
        <fullName evidence="4">SDR family oxidoreductase</fullName>
    </submittedName>
</protein>
<dbReference type="PRINTS" id="PR00081">
    <property type="entry name" value="GDHRDH"/>
</dbReference>
<evidence type="ECO:0000313" key="4">
    <source>
        <dbReference type="EMBL" id="NKE58814.1"/>
    </source>
</evidence>
<dbReference type="EMBL" id="VSRL01000065">
    <property type="protein sequence ID" value="NKE58814.1"/>
    <property type="molecule type" value="Genomic_DNA"/>
</dbReference>
<comment type="caution">
    <text evidence="4">The sequence shown here is derived from an EMBL/GenBank/DDBJ whole genome shotgun (WGS) entry which is preliminary data.</text>
</comment>
<dbReference type="PRINTS" id="PR00080">
    <property type="entry name" value="SDRFAMILY"/>
</dbReference>